<dbReference type="PRINTS" id="PR00406">
    <property type="entry name" value="CYTB5RDTASE"/>
</dbReference>
<keyword evidence="3 10" id="KW-0001">2Fe-2S</keyword>
<comment type="cofactor">
    <cofactor evidence="10">
        <name>[2Fe-2S] cluster</name>
        <dbReference type="ChEBI" id="CHEBI:190135"/>
    </cofactor>
    <text evidence="10">Binds 1 [2Fe-2S] cluster per subunit.</text>
</comment>
<keyword evidence="7 10" id="KW-0408">Iron</keyword>
<sequence length="290" mass="32528">MEQSPAVKFFFKRSNPYLPVPMRIKDIRVESEDGMLKTFDLEFVSPEDKESFKFLPGQFCEVSILGKGEAPFGIASAPTEQDYVRFTVNRAGLVTNTMHQLDAGDPTGMRGPLGNWYPLGRFKGSNLVIVSGGFAFTTLRSVIRWLLDGHRADYKNVTVIYGARTPGMLLYKDELEEWSKRDDISIHLTVDKEAEGWKGLVGFVPTVTEKIAPSPNNALLLMCGPPAMIRYTLPVVTKLGFKPEQIYTSLERRMKCGIGKCGRCNIGHYYVCKDGPVFSLDQLEALPHEY</sequence>
<evidence type="ECO:0000259" key="11">
    <source>
        <dbReference type="PROSITE" id="PS51384"/>
    </source>
</evidence>
<keyword evidence="5" id="KW-0274">FAD</keyword>
<proteinExistence type="predicted"/>
<keyword evidence="8 10" id="KW-0411">Iron-sulfur</keyword>
<dbReference type="Proteomes" id="UP000317778">
    <property type="component" value="Unassembled WGS sequence"/>
</dbReference>
<dbReference type="SUPFAM" id="SSF52343">
    <property type="entry name" value="Ferredoxin reductase-like, C-terminal NADP-linked domain"/>
    <property type="match status" value="1"/>
</dbReference>
<dbReference type="InterPro" id="IPR019480">
    <property type="entry name" value="Dihydroorotate_DH_Fe-S-bd"/>
</dbReference>
<feature type="binding site" evidence="10">
    <location>
        <position position="264"/>
    </location>
    <ligand>
        <name>[2Fe-2S] cluster</name>
        <dbReference type="ChEBI" id="CHEBI:190135"/>
    </ligand>
</feature>
<dbReference type="Gene3D" id="2.10.240.10">
    <property type="entry name" value="Dihydroorotate dehydrogenase, electron transfer subunit"/>
    <property type="match status" value="1"/>
</dbReference>
<dbReference type="InterPro" id="IPR017938">
    <property type="entry name" value="Riboflavin_synthase-like_b-brl"/>
</dbReference>
<dbReference type="GO" id="GO:0050660">
    <property type="term" value="F:flavin adenine dinucleotide binding"/>
    <property type="evidence" value="ECO:0007669"/>
    <property type="project" value="InterPro"/>
</dbReference>
<evidence type="ECO:0000256" key="4">
    <source>
        <dbReference type="ARBA" id="ARBA00022723"/>
    </source>
</evidence>
<keyword evidence="4 10" id="KW-0479">Metal-binding</keyword>
<name>A0A532V032_UNCT6</name>
<accession>A0A532V032</accession>
<evidence type="ECO:0000256" key="1">
    <source>
        <dbReference type="ARBA" id="ARBA00022448"/>
    </source>
</evidence>
<gene>
    <name evidence="12" type="ORF">CEE36_09565</name>
</gene>
<dbReference type="InterPro" id="IPR017927">
    <property type="entry name" value="FAD-bd_FR_type"/>
</dbReference>
<keyword evidence="1" id="KW-0813">Transport</keyword>
<reference evidence="12 13" key="1">
    <citation type="submission" date="2017-06" db="EMBL/GenBank/DDBJ databases">
        <title>Novel microbial phyla capable of carbon fixation and sulfur reduction in deep-sea sediments.</title>
        <authorList>
            <person name="Huang J."/>
            <person name="Baker B."/>
            <person name="Wang Y."/>
        </authorList>
    </citation>
    <scope>NUCLEOTIDE SEQUENCE [LARGE SCALE GENOMIC DNA]</scope>
    <source>
        <strain evidence="12">B3_TA06</strain>
    </source>
</reference>
<dbReference type="Gene3D" id="2.40.30.10">
    <property type="entry name" value="Translation factors"/>
    <property type="match status" value="1"/>
</dbReference>
<evidence type="ECO:0000313" key="12">
    <source>
        <dbReference type="EMBL" id="TKJ40528.1"/>
    </source>
</evidence>
<evidence type="ECO:0000256" key="5">
    <source>
        <dbReference type="ARBA" id="ARBA00022827"/>
    </source>
</evidence>
<evidence type="ECO:0000256" key="6">
    <source>
        <dbReference type="ARBA" id="ARBA00022982"/>
    </source>
</evidence>
<dbReference type="PIRSF" id="PIRSF006816">
    <property type="entry name" value="Cyc3_hyd_g"/>
    <property type="match status" value="1"/>
</dbReference>
<evidence type="ECO:0000256" key="7">
    <source>
        <dbReference type="ARBA" id="ARBA00023004"/>
    </source>
</evidence>
<dbReference type="GO" id="GO:0016491">
    <property type="term" value="F:oxidoreductase activity"/>
    <property type="evidence" value="ECO:0007669"/>
    <property type="project" value="InterPro"/>
</dbReference>
<feature type="binding site" evidence="10">
    <location>
        <position position="272"/>
    </location>
    <ligand>
        <name>[2Fe-2S] cluster</name>
        <dbReference type="ChEBI" id="CHEBI:190135"/>
    </ligand>
</feature>
<dbReference type="Pfam" id="PF10418">
    <property type="entry name" value="DHODB_Fe-S_bind"/>
    <property type="match status" value="1"/>
</dbReference>
<evidence type="ECO:0000313" key="13">
    <source>
        <dbReference type="Proteomes" id="UP000317778"/>
    </source>
</evidence>
<dbReference type="EMBL" id="NJBO01000018">
    <property type="protein sequence ID" value="TKJ40528.1"/>
    <property type="molecule type" value="Genomic_DNA"/>
</dbReference>
<evidence type="ECO:0000256" key="9">
    <source>
        <dbReference type="ARBA" id="ARBA00034078"/>
    </source>
</evidence>
<evidence type="ECO:0000256" key="10">
    <source>
        <dbReference type="PIRSR" id="PIRSR006816-2"/>
    </source>
</evidence>
<evidence type="ECO:0000256" key="2">
    <source>
        <dbReference type="ARBA" id="ARBA00022630"/>
    </source>
</evidence>
<dbReference type="CDD" id="cd06221">
    <property type="entry name" value="sulfite_reductase_like"/>
    <property type="match status" value="1"/>
</dbReference>
<dbReference type="AlphaFoldDB" id="A0A532V032"/>
<dbReference type="InterPro" id="IPR001433">
    <property type="entry name" value="OxRdtase_FAD/NAD-bd"/>
</dbReference>
<feature type="binding site" evidence="10">
    <location>
        <position position="261"/>
    </location>
    <ligand>
        <name>[2Fe-2S] cluster</name>
        <dbReference type="ChEBI" id="CHEBI:190135"/>
    </ligand>
</feature>
<keyword evidence="6" id="KW-0249">Electron transport</keyword>
<organism evidence="12 13">
    <name type="scientific">candidate division TA06 bacterium B3_TA06</name>
    <dbReference type="NCBI Taxonomy" id="2012487"/>
    <lineage>
        <taxon>Bacteria</taxon>
        <taxon>Bacteria division TA06</taxon>
    </lineage>
</organism>
<comment type="caution">
    <text evidence="12">The sequence shown here is derived from an EMBL/GenBank/DDBJ whole genome shotgun (WGS) entry which is preliminary data.</text>
</comment>
<dbReference type="Gene3D" id="3.40.50.80">
    <property type="entry name" value="Nucleotide-binding domain of ferredoxin-NADP reductase (FNR) module"/>
    <property type="match status" value="1"/>
</dbReference>
<dbReference type="InterPro" id="IPR037117">
    <property type="entry name" value="Dihydroorotate_DH_ele_sf"/>
</dbReference>
<dbReference type="PANTHER" id="PTHR43513:SF1">
    <property type="entry name" value="ANAEROBIC SULFITE REDUCTASE SUBUNIT B"/>
    <property type="match status" value="1"/>
</dbReference>
<dbReference type="PROSITE" id="PS51384">
    <property type="entry name" value="FAD_FR"/>
    <property type="match status" value="1"/>
</dbReference>
<comment type="cofactor">
    <cofactor evidence="9">
        <name>[2Fe-2S] cluster</name>
        <dbReference type="ChEBI" id="CHEBI:190135"/>
    </cofactor>
</comment>
<evidence type="ECO:0000256" key="3">
    <source>
        <dbReference type="ARBA" id="ARBA00022714"/>
    </source>
</evidence>
<dbReference type="GO" id="GO:0051537">
    <property type="term" value="F:2 iron, 2 sulfur cluster binding"/>
    <property type="evidence" value="ECO:0007669"/>
    <property type="project" value="UniProtKB-KW"/>
</dbReference>
<dbReference type="InterPro" id="IPR039261">
    <property type="entry name" value="FNR_nucleotide-bd"/>
</dbReference>
<dbReference type="GO" id="GO:0006221">
    <property type="term" value="P:pyrimidine nucleotide biosynthetic process"/>
    <property type="evidence" value="ECO:0007669"/>
    <property type="project" value="InterPro"/>
</dbReference>
<dbReference type="Pfam" id="PF00175">
    <property type="entry name" value="NAD_binding_1"/>
    <property type="match status" value="1"/>
</dbReference>
<dbReference type="PANTHER" id="PTHR43513">
    <property type="entry name" value="DIHYDROOROTATE DEHYDROGENASE B (NAD(+)), ELECTRON TRANSFER SUBUNIT"/>
    <property type="match status" value="1"/>
</dbReference>
<feature type="binding site" evidence="10">
    <location>
        <position position="256"/>
    </location>
    <ligand>
        <name>[2Fe-2S] cluster</name>
        <dbReference type="ChEBI" id="CHEBI:190135"/>
    </ligand>
</feature>
<dbReference type="InterPro" id="IPR050353">
    <property type="entry name" value="PyrK_electron_transfer"/>
</dbReference>
<keyword evidence="2" id="KW-0285">Flavoprotein</keyword>
<evidence type="ECO:0000256" key="8">
    <source>
        <dbReference type="ARBA" id="ARBA00023014"/>
    </source>
</evidence>
<dbReference type="SUPFAM" id="SSF63380">
    <property type="entry name" value="Riboflavin synthase domain-like"/>
    <property type="match status" value="1"/>
</dbReference>
<protein>
    <submittedName>
        <fullName evidence="12">Heterodisulfide reductase subunit F</fullName>
    </submittedName>
</protein>
<dbReference type="GO" id="GO:0046872">
    <property type="term" value="F:metal ion binding"/>
    <property type="evidence" value="ECO:0007669"/>
    <property type="project" value="UniProtKB-KW"/>
</dbReference>
<dbReference type="InterPro" id="IPR012165">
    <property type="entry name" value="Cyt_c3_hydrogenase_gsu"/>
</dbReference>
<feature type="domain" description="FAD-binding FR-type" evidence="11">
    <location>
        <begin position="17"/>
        <end position="119"/>
    </location>
</feature>